<dbReference type="NCBIfam" id="NF004751">
    <property type="entry name" value="PRK06080.1-3"/>
    <property type="match status" value="1"/>
</dbReference>
<gene>
    <name evidence="8" type="primary">menA</name>
    <name evidence="10" type="ORF">ACFQQL_17995</name>
</gene>
<evidence type="ECO:0000256" key="6">
    <source>
        <dbReference type="ARBA" id="ARBA00022989"/>
    </source>
</evidence>
<keyword evidence="2 8" id="KW-0474">Menaquinone biosynthesis</keyword>
<evidence type="ECO:0000256" key="7">
    <source>
        <dbReference type="ARBA" id="ARBA00023136"/>
    </source>
</evidence>
<dbReference type="InterPro" id="IPR026046">
    <property type="entry name" value="UBIAD1"/>
</dbReference>
<dbReference type="HAMAP" id="MF_01937">
    <property type="entry name" value="MenA_1"/>
    <property type="match status" value="1"/>
</dbReference>
<dbReference type="PANTHER" id="PTHR13929:SF0">
    <property type="entry name" value="UBIA PRENYLTRANSFERASE DOMAIN-CONTAINING PROTEIN 1"/>
    <property type="match status" value="1"/>
</dbReference>
<evidence type="ECO:0000313" key="11">
    <source>
        <dbReference type="Proteomes" id="UP001596455"/>
    </source>
</evidence>
<evidence type="ECO:0000256" key="9">
    <source>
        <dbReference type="NCBIfam" id="TIGR00751"/>
    </source>
</evidence>
<dbReference type="GO" id="GO:0046428">
    <property type="term" value="F:1,4-dihydroxy-2-naphthoate polyprenyltransferase activity"/>
    <property type="evidence" value="ECO:0007669"/>
    <property type="project" value="UniProtKB-EC"/>
</dbReference>
<dbReference type="InterPro" id="IPR000537">
    <property type="entry name" value="UbiA_prenyltransferase"/>
</dbReference>
<comment type="pathway">
    <text evidence="8">Quinol/quinone metabolism; menaquinone biosynthesis; menaquinol from 1,4-dihydroxy-2-naphthoate: step 1/2.</text>
</comment>
<dbReference type="PIRSF" id="PIRSF005355">
    <property type="entry name" value="UBIAD1"/>
    <property type="match status" value="1"/>
</dbReference>
<feature type="transmembrane region" description="Helical" evidence="8">
    <location>
        <begin position="218"/>
        <end position="247"/>
    </location>
</feature>
<comment type="subcellular location">
    <subcellularLocation>
        <location evidence="8">Cell membrane</location>
        <topology evidence="8">Multi-pass membrane protein</topology>
    </subcellularLocation>
    <subcellularLocation>
        <location evidence="1">Membrane</location>
        <topology evidence="1">Multi-pass membrane protein</topology>
    </subcellularLocation>
</comment>
<dbReference type="EC" id="2.5.1.74" evidence="8 9"/>
<comment type="caution">
    <text evidence="10">The sequence shown here is derived from an EMBL/GenBank/DDBJ whole genome shotgun (WGS) entry which is preliminary data.</text>
</comment>
<dbReference type="NCBIfam" id="TIGR00751">
    <property type="entry name" value="menA"/>
    <property type="match status" value="1"/>
</dbReference>
<feature type="transmembrane region" description="Helical" evidence="8">
    <location>
        <begin position="267"/>
        <end position="290"/>
    </location>
</feature>
<organism evidence="10 11">
    <name type="scientific">Georgenia alba</name>
    <dbReference type="NCBI Taxonomy" id="2233858"/>
    <lineage>
        <taxon>Bacteria</taxon>
        <taxon>Bacillati</taxon>
        <taxon>Actinomycetota</taxon>
        <taxon>Actinomycetes</taxon>
        <taxon>Micrococcales</taxon>
        <taxon>Bogoriellaceae</taxon>
        <taxon>Georgenia</taxon>
    </lineage>
</organism>
<keyword evidence="3 8" id="KW-1003">Cell membrane</keyword>
<comment type="function">
    <text evidence="8">Conversion of 1,4-dihydroxy-2-naphthoate (DHNA) to demethylmenaquinone (DMK).</text>
</comment>
<dbReference type="InterPro" id="IPR004657">
    <property type="entry name" value="MenA"/>
</dbReference>
<comment type="similarity">
    <text evidence="8">Belongs to the MenA family. Type 1 subfamily.</text>
</comment>
<feature type="transmembrane region" description="Helical" evidence="8">
    <location>
        <begin position="137"/>
        <end position="159"/>
    </location>
</feature>
<comment type="catalytic activity">
    <reaction evidence="8">
        <text>an all-trans-polyprenyl diphosphate + 1,4-dihydroxy-2-naphthoate + H(+) = a 2-demethylmenaquinol + CO2 + diphosphate</text>
        <dbReference type="Rhea" id="RHEA:26478"/>
        <dbReference type="Rhea" id="RHEA-COMP:9563"/>
        <dbReference type="Rhea" id="RHEA-COMP:9564"/>
        <dbReference type="ChEBI" id="CHEBI:11173"/>
        <dbReference type="ChEBI" id="CHEBI:15378"/>
        <dbReference type="ChEBI" id="CHEBI:16526"/>
        <dbReference type="ChEBI" id="CHEBI:33019"/>
        <dbReference type="ChEBI" id="CHEBI:55437"/>
        <dbReference type="ChEBI" id="CHEBI:58914"/>
        <dbReference type="EC" id="2.5.1.74"/>
    </reaction>
</comment>
<sequence>MPTLSDWIAGARLRTLPAAIAPVAVGTGAAVGAAAASVPRALLALGVAVALQIGVNYANDYSDGVRGTDDVRTGPARLTGGGIAAPEAVRGAAFAAFGVAGALGLVLVMLAGAWWLLAVGVLAVLAAWYYTGGRRPYGYLGLGEVFVFVFFGLVATLGTAYTQSPGAAQTWTVWAGAAGTGTLSCALLMINNVRDARTDAGVGKRTLAVRLGDRRARLAYVAMLVVPVLLGLACAAVRPWSLLVLLLVPWVVRLARVVLSGAVGRDLVAVLGGTGRVGLLYGLLLGAGLAL</sequence>
<evidence type="ECO:0000256" key="2">
    <source>
        <dbReference type="ARBA" id="ARBA00022428"/>
    </source>
</evidence>
<dbReference type="EMBL" id="JBHTCQ010000005">
    <property type="protein sequence ID" value="MFC7407014.1"/>
    <property type="molecule type" value="Genomic_DNA"/>
</dbReference>
<evidence type="ECO:0000256" key="3">
    <source>
        <dbReference type="ARBA" id="ARBA00022475"/>
    </source>
</evidence>
<evidence type="ECO:0000256" key="4">
    <source>
        <dbReference type="ARBA" id="ARBA00022679"/>
    </source>
</evidence>
<name>A0ABW2QC56_9MICO</name>
<feature type="transmembrane region" description="Helical" evidence="8">
    <location>
        <begin position="171"/>
        <end position="190"/>
    </location>
</feature>
<comment type="caution">
    <text evidence="8">Lacks conserved residue(s) required for the propagation of feature annotation.</text>
</comment>
<keyword evidence="4 8" id="KW-0808">Transferase</keyword>
<dbReference type="Pfam" id="PF01040">
    <property type="entry name" value="UbiA"/>
    <property type="match status" value="1"/>
</dbReference>
<evidence type="ECO:0000256" key="5">
    <source>
        <dbReference type="ARBA" id="ARBA00022692"/>
    </source>
</evidence>
<dbReference type="CDD" id="cd13962">
    <property type="entry name" value="PT_UbiA_UBIAD1"/>
    <property type="match status" value="1"/>
</dbReference>
<keyword evidence="7 8" id="KW-0472">Membrane</keyword>
<proteinExistence type="inferred from homology"/>
<evidence type="ECO:0000313" key="10">
    <source>
        <dbReference type="EMBL" id="MFC7407014.1"/>
    </source>
</evidence>
<dbReference type="RefSeq" id="WP_382396550.1">
    <property type="nucleotide sequence ID" value="NZ_JBHTCQ010000005.1"/>
</dbReference>
<keyword evidence="6 8" id="KW-1133">Transmembrane helix</keyword>
<evidence type="ECO:0000256" key="8">
    <source>
        <dbReference type="HAMAP-Rule" id="MF_01937"/>
    </source>
</evidence>
<protein>
    <recommendedName>
        <fullName evidence="8 9">1,4-dihydroxy-2-naphthoate octaprenyltransferase</fullName>
        <shortName evidence="8">DHNA-octaprenyltransferase</shortName>
        <ecNumber evidence="8 9">2.5.1.74</ecNumber>
    </recommendedName>
</protein>
<dbReference type="PANTHER" id="PTHR13929">
    <property type="entry name" value="1,4-DIHYDROXY-2-NAPHTHOATE OCTAPRENYLTRANSFERASE"/>
    <property type="match status" value="1"/>
</dbReference>
<keyword evidence="5 8" id="KW-0812">Transmembrane</keyword>
<dbReference type="Proteomes" id="UP001596455">
    <property type="component" value="Unassembled WGS sequence"/>
</dbReference>
<reference evidence="11" key="1">
    <citation type="journal article" date="2019" name="Int. J. Syst. Evol. Microbiol.">
        <title>The Global Catalogue of Microorganisms (GCM) 10K type strain sequencing project: providing services to taxonomists for standard genome sequencing and annotation.</title>
        <authorList>
            <consortium name="The Broad Institute Genomics Platform"/>
            <consortium name="The Broad Institute Genome Sequencing Center for Infectious Disease"/>
            <person name="Wu L."/>
            <person name="Ma J."/>
        </authorList>
    </citation>
    <scope>NUCLEOTIDE SEQUENCE [LARGE SCALE GENOMIC DNA]</scope>
    <source>
        <strain evidence="11">JCM 1490</strain>
    </source>
</reference>
<accession>A0ABW2QC56</accession>
<evidence type="ECO:0000256" key="1">
    <source>
        <dbReference type="ARBA" id="ARBA00004141"/>
    </source>
</evidence>
<keyword evidence="11" id="KW-1185">Reference proteome</keyword>
<feature type="transmembrane region" description="Helical" evidence="8">
    <location>
        <begin position="113"/>
        <end position="130"/>
    </location>
</feature>